<dbReference type="EMBL" id="JAIWQS010000010">
    <property type="protein sequence ID" value="KAJ8753548.1"/>
    <property type="molecule type" value="Genomic_DNA"/>
</dbReference>
<accession>A0AAV8SNC1</accession>
<evidence type="ECO:0000256" key="2">
    <source>
        <dbReference type="SAM" id="Phobius"/>
    </source>
</evidence>
<keyword evidence="2" id="KW-0472">Membrane</keyword>
<comment type="caution">
    <text evidence="3">The sequence shown here is derived from an EMBL/GenBank/DDBJ whole genome shotgun (WGS) entry which is preliminary data.</text>
</comment>
<feature type="transmembrane region" description="Helical" evidence="2">
    <location>
        <begin position="197"/>
        <end position="218"/>
    </location>
</feature>
<dbReference type="PANTHER" id="PTHR48223">
    <property type="entry name" value="DEFECTIVE 2759, PUTATIVE ISOFORM 1-RELATED"/>
    <property type="match status" value="1"/>
</dbReference>
<evidence type="ECO:0000313" key="4">
    <source>
        <dbReference type="Proteomes" id="UP001159364"/>
    </source>
</evidence>
<feature type="region of interest" description="Disordered" evidence="1">
    <location>
        <begin position="153"/>
        <end position="173"/>
    </location>
</feature>
<organism evidence="3 4">
    <name type="scientific">Erythroxylum novogranatense</name>
    <dbReference type="NCBI Taxonomy" id="1862640"/>
    <lineage>
        <taxon>Eukaryota</taxon>
        <taxon>Viridiplantae</taxon>
        <taxon>Streptophyta</taxon>
        <taxon>Embryophyta</taxon>
        <taxon>Tracheophyta</taxon>
        <taxon>Spermatophyta</taxon>
        <taxon>Magnoliopsida</taxon>
        <taxon>eudicotyledons</taxon>
        <taxon>Gunneridae</taxon>
        <taxon>Pentapetalae</taxon>
        <taxon>rosids</taxon>
        <taxon>fabids</taxon>
        <taxon>Malpighiales</taxon>
        <taxon>Erythroxylaceae</taxon>
        <taxon>Erythroxylum</taxon>
    </lineage>
</organism>
<evidence type="ECO:0000313" key="3">
    <source>
        <dbReference type="EMBL" id="KAJ8753548.1"/>
    </source>
</evidence>
<feature type="compositionally biased region" description="Basic and acidic residues" evidence="1">
    <location>
        <begin position="164"/>
        <end position="173"/>
    </location>
</feature>
<proteinExistence type="predicted"/>
<feature type="transmembrane region" description="Helical" evidence="2">
    <location>
        <begin position="224"/>
        <end position="248"/>
    </location>
</feature>
<name>A0AAV8SNC1_9ROSI</name>
<dbReference type="Proteomes" id="UP001159364">
    <property type="component" value="Linkage Group LG10"/>
</dbReference>
<keyword evidence="2" id="KW-1133">Transmembrane helix</keyword>
<evidence type="ECO:0000256" key="1">
    <source>
        <dbReference type="SAM" id="MobiDB-lite"/>
    </source>
</evidence>
<keyword evidence="4" id="KW-1185">Reference proteome</keyword>
<evidence type="ECO:0008006" key="5">
    <source>
        <dbReference type="Google" id="ProtNLM"/>
    </source>
</evidence>
<sequence>MTLVTHQMQGSYATFPPRPSSWSRGIKLKQQLTTLRLIGRTDRRLLVKHNLHLSIGAYAKGSRVNLLKVWAFKGGAQNEDVGKRRNGSKVSKTVELSYVPTNDGETIMESPKVHNVPVPYTSEEELTGSPAIHKLFRKWLNLLRTQSPCQEEDGFLKGQPASEELQKPENHVQDKERHGILKEAWCNFLGLDATIKIPLLTFIPLYLAINVLYGAAVSKELTPLWILGPLIFALYIKMLQGLWALYVFTFRQTVKVIKNLPTFYLVASSYMKQGKLKDDLRAHVLQPVIKVKNLDYKEFSRKKFKELEEWLVEKYLDFVESIWPFYCRTIRFLKRANLI</sequence>
<dbReference type="AlphaFoldDB" id="A0AAV8SNC1"/>
<gene>
    <name evidence="3" type="ORF">K2173_022789</name>
</gene>
<reference evidence="3 4" key="1">
    <citation type="submission" date="2021-09" db="EMBL/GenBank/DDBJ databases">
        <title>Genomic insights and catalytic innovation underlie evolution of tropane alkaloids biosynthesis.</title>
        <authorList>
            <person name="Wang Y.-J."/>
            <person name="Tian T."/>
            <person name="Huang J.-P."/>
            <person name="Huang S.-X."/>
        </authorList>
    </citation>
    <scope>NUCLEOTIDE SEQUENCE [LARGE SCALE GENOMIC DNA]</scope>
    <source>
        <strain evidence="3">KIB-2018</strain>
        <tissue evidence="3">Leaf</tissue>
    </source>
</reference>
<protein>
    <recommendedName>
        <fullName evidence="5">Embryo defective 2759</fullName>
    </recommendedName>
</protein>
<keyword evidence="2" id="KW-0812">Transmembrane</keyword>
<dbReference type="PANTHER" id="PTHR48223:SF1">
    <property type="entry name" value="ABC TRANSMEMBRANE TYPE-1 DOMAIN-CONTAINING PROTEIN"/>
    <property type="match status" value="1"/>
</dbReference>